<evidence type="ECO:0000313" key="3">
    <source>
        <dbReference type="Proteomes" id="UP000486760"/>
    </source>
</evidence>
<keyword evidence="1" id="KW-1133">Transmembrane helix</keyword>
<dbReference type="AlphaFoldDB" id="A0A7V7KH78"/>
<evidence type="ECO:0000256" key="1">
    <source>
        <dbReference type="SAM" id="Phobius"/>
    </source>
</evidence>
<protein>
    <submittedName>
        <fullName evidence="2">Uncharacterized protein</fullName>
    </submittedName>
</protein>
<comment type="caution">
    <text evidence="2">The sequence shown here is derived from an EMBL/GenBank/DDBJ whole genome shotgun (WGS) entry which is preliminary data.</text>
</comment>
<keyword evidence="3" id="KW-1185">Reference proteome</keyword>
<name>A0A7V7KH78_9GAMM</name>
<sequence length="169" mass="18217">MTSPSLPDAGESRFPRLRLMMLATLITLCVALWYLAAQLLRGESDVDWYLATLPCDLPAAACSASLGGARRLTLSIDAPGGIRALDPLPLRVEVTGVDAQSVRVDLIGRDMDMGLHRFPLEAEDGGRFEGVVQVPICTESVMAWQAEVVVTTPEGRLGSRFDFSAKRSG</sequence>
<feature type="transmembrane region" description="Helical" evidence="1">
    <location>
        <begin position="20"/>
        <end position="40"/>
    </location>
</feature>
<keyword evidence="1" id="KW-0812">Transmembrane</keyword>
<proteinExistence type="predicted"/>
<dbReference type="EMBL" id="VTPY01000006">
    <property type="protein sequence ID" value="KAA0010836.1"/>
    <property type="molecule type" value="Genomic_DNA"/>
</dbReference>
<keyword evidence="1" id="KW-0472">Membrane</keyword>
<gene>
    <name evidence="2" type="ORF">F0A17_16640</name>
</gene>
<reference evidence="2 3" key="1">
    <citation type="submission" date="2019-08" db="EMBL/GenBank/DDBJ databases">
        <title>Bioinformatics analysis of the strain L3 and L5.</title>
        <authorList>
            <person name="Li X."/>
        </authorList>
    </citation>
    <scope>NUCLEOTIDE SEQUENCE [LARGE SCALE GENOMIC DNA]</scope>
    <source>
        <strain evidence="2 3">L5</strain>
    </source>
</reference>
<dbReference type="Proteomes" id="UP000486760">
    <property type="component" value="Unassembled WGS sequence"/>
</dbReference>
<evidence type="ECO:0000313" key="2">
    <source>
        <dbReference type="EMBL" id="KAA0010836.1"/>
    </source>
</evidence>
<accession>A0A7V7KH78</accession>
<organism evidence="2 3">
    <name type="scientific">Billgrantia pellis</name>
    <dbReference type="NCBI Taxonomy" id="2606936"/>
    <lineage>
        <taxon>Bacteria</taxon>
        <taxon>Pseudomonadati</taxon>
        <taxon>Pseudomonadota</taxon>
        <taxon>Gammaproteobacteria</taxon>
        <taxon>Oceanospirillales</taxon>
        <taxon>Halomonadaceae</taxon>
        <taxon>Billgrantia</taxon>
    </lineage>
</organism>